<accession>A0A3N4RST1</accession>
<sequence length="105" mass="10201">MSRIRAVAVVTALGAFLLAGAGTAAADNGAGADHSSDSSVVSNIGSGNIVGPVHGNANASQQTATGSGAGNQNNTLDVTDNAGGVGALQSNANLAHTVYYPFVLY</sequence>
<gene>
    <name evidence="3" type="ORF">EDD38_2288</name>
</gene>
<keyword evidence="4" id="KW-1185">Reference proteome</keyword>
<evidence type="ECO:0000256" key="2">
    <source>
        <dbReference type="SAM" id="SignalP"/>
    </source>
</evidence>
<feature type="chain" id="PRO_5017967928" description="Small secreted domain DUF320" evidence="2">
    <location>
        <begin position="27"/>
        <end position="105"/>
    </location>
</feature>
<keyword evidence="2" id="KW-0732">Signal</keyword>
<reference evidence="3 4" key="1">
    <citation type="submission" date="2018-11" db="EMBL/GenBank/DDBJ databases">
        <title>Sequencing the genomes of 1000 actinobacteria strains.</title>
        <authorList>
            <person name="Klenk H.-P."/>
        </authorList>
    </citation>
    <scope>NUCLEOTIDE SEQUENCE [LARGE SCALE GENOMIC DNA]</scope>
    <source>
        <strain evidence="3 4">DSM 44781</strain>
    </source>
</reference>
<evidence type="ECO:0008006" key="5">
    <source>
        <dbReference type="Google" id="ProtNLM"/>
    </source>
</evidence>
<dbReference type="Proteomes" id="UP000266906">
    <property type="component" value="Unassembled WGS sequence"/>
</dbReference>
<evidence type="ECO:0000256" key="1">
    <source>
        <dbReference type="SAM" id="MobiDB-lite"/>
    </source>
</evidence>
<dbReference type="RefSeq" id="WP_123818071.1">
    <property type="nucleotide sequence ID" value="NZ_RKQG01000001.1"/>
</dbReference>
<feature type="region of interest" description="Disordered" evidence="1">
    <location>
        <begin position="53"/>
        <end position="76"/>
    </location>
</feature>
<proteinExistence type="predicted"/>
<dbReference type="EMBL" id="RKQG01000001">
    <property type="protein sequence ID" value="RPE33981.1"/>
    <property type="molecule type" value="Genomic_DNA"/>
</dbReference>
<feature type="compositionally biased region" description="Polar residues" evidence="1">
    <location>
        <begin position="57"/>
        <end position="76"/>
    </location>
</feature>
<name>A0A3N4RST1_9ACTN</name>
<feature type="signal peptide" evidence="2">
    <location>
        <begin position="1"/>
        <end position="26"/>
    </location>
</feature>
<evidence type="ECO:0000313" key="4">
    <source>
        <dbReference type="Proteomes" id="UP000266906"/>
    </source>
</evidence>
<protein>
    <recommendedName>
        <fullName evidence="5">Small secreted domain DUF320</fullName>
    </recommendedName>
</protein>
<organism evidence="3 4">
    <name type="scientific">Kitasatospora cineracea</name>
    <dbReference type="NCBI Taxonomy" id="88074"/>
    <lineage>
        <taxon>Bacteria</taxon>
        <taxon>Bacillati</taxon>
        <taxon>Actinomycetota</taxon>
        <taxon>Actinomycetes</taxon>
        <taxon>Kitasatosporales</taxon>
        <taxon>Streptomycetaceae</taxon>
        <taxon>Kitasatospora</taxon>
    </lineage>
</organism>
<dbReference type="AlphaFoldDB" id="A0A3N4RST1"/>
<comment type="caution">
    <text evidence="3">The sequence shown here is derived from an EMBL/GenBank/DDBJ whole genome shotgun (WGS) entry which is preliminary data.</text>
</comment>
<evidence type="ECO:0000313" key="3">
    <source>
        <dbReference type="EMBL" id="RPE33981.1"/>
    </source>
</evidence>